<keyword evidence="2" id="KW-1185">Reference proteome</keyword>
<reference evidence="1 2" key="1">
    <citation type="journal article" date="2011" name="Stand. Genomic Sci.">
        <title>Complete genome sequence of Syntrophobotulus glycolicus type strain (FlGlyR).</title>
        <authorList>
            <person name="Han C."/>
            <person name="Mwirichia R."/>
            <person name="Chertkov O."/>
            <person name="Held B."/>
            <person name="Lapidus A."/>
            <person name="Nolan M."/>
            <person name="Lucas S."/>
            <person name="Hammon N."/>
            <person name="Deshpande S."/>
            <person name="Cheng J.F."/>
            <person name="Tapia R."/>
            <person name="Goodwin L."/>
            <person name="Pitluck S."/>
            <person name="Huntemann M."/>
            <person name="Liolios K."/>
            <person name="Ivanova N."/>
            <person name="Pagani I."/>
            <person name="Mavromatis K."/>
            <person name="Ovchinikova G."/>
            <person name="Pati A."/>
            <person name="Chen A."/>
            <person name="Palaniappan K."/>
            <person name="Land M."/>
            <person name="Hauser L."/>
            <person name="Brambilla E.M."/>
            <person name="Rohde M."/>
            <person name="Spring S."/>
            <person name="Sikorski J."/>
            <person name="Goker M."/>
            <person name="Woyke T."/>
            <person name="Bristow J."/>
            <person name="Eisen J.A."/>
            <person name="Markowitz V."/>
            <person name="Hugenholtz P."/>
            <person name="Kyrpides N.C."/>
            <person name="Klenk H.P."/>
            <person name="Detter J.C."/>
        </authorList>
    </citation>
    <scope>NUCLEOTIDE SEQUENCE [LARGE SCALE GENOMIC DNA]</scope>
    <source>
        <strain evidence="2">DSM 8271 / FlGlyR</strain>
    </source>
</reference>
<dbReference type="EMBL" id="CP002547">
    <property type="protein sequence ID" value="ADY56848.1"/>
    <property type="molecule type" value="Genomic_DNA"/>
</dbReference>
<organism evidence="1 2">
    <name type="scientific">Syntrophobotulus glycolicus (strain DSM 8271 / FlGlyR)</name>
    <dbReference type="NCBI Taxonomy" id="645991"/>
    <lineage>
        <taxon>Bacteria</taxon>
        <taxon>Bacillati</taxon>
        <taxon>Bacillota</taxon>
        <taxon>Clostridia</taxon>
        <taxon>Eubacteriales</taxon>
        <taxon>Desulfitobacteriaceae</taxon>
        <taxon>Syntrophobotulus</taxon>
    </lineage>
</organism>
<dbReference type="AlphaFoldDB" id="F0SWK8"/>
<dbReference type="RefSeq" id="WP_013625713.1">
    <property type="nucleotide sequence ID" value="NC_015172.1"/>
</dbReference>
<name>F0SWK8_SYNGF</name>
<accession>F0SWK8</accession>
<evidence type="ECO:0000313" key="1">
    <source>
        <dbReference type="EMBL" id="ADY56848.1"/>
    </source>
</evidence>
<gene>
    <name evidence="1" type="ordered locus">Sgly_2569</name>
</gene>
<dbReference type="KEGG" id="sgy:Sgly_2569"/>
<dbReference type="HOGENOM" id="CLU_1739611_0_0_9"/>
<sequence length="150" mass="17404">MNEHQRPHFWIPDKEVEQVSKKLTARPKVRDIIFSEHGVKLSQGLQMVKQALDSVQDDDSLRDVGLYVFKVEFPEGEKVQHKSELFSKNGMHLNVVKDERHAIVSTTRQQFQTLKNRIGSYTANGTNRTQFDYIENISPYIGTEKNFLNI</sequence>
<evidence type="ECO:0000313" key="2">
    <source>
        <dbReference type="Proteomes" id="UP000007488"/>
    </source>
</evidence>
<proteinExistence type="predicted"/>
<dbReference type="OrthoDB" id="9798386at2"/>
<dbReference type="STRING" id="645991.Sgly_2569"/>
<dbReference type="Proteomes" id="UP000007488">
    <property type="component" value="Chromosome"/>
</dbReference>
<dbReference type="eggNOG" id="COG1404">
    <property type="taxonomic scope" value="Bacteria"/>
</dbReference>
<protein>
    <submittedName>
        <fullName evidence="1">Uncharacterized protein</fullName>
    </submittedName>
</protein>
<reference evidence="2" key="2">
    <citation type="submission" date="2011-02" db="EMBL/GenBank/DDBJ databases">
        <title>The complete genome of Syntrophobotulus glycolicus DSM 8271.</title>
        <authorList>
            <person name="Lucas S."/>
            <person name="Copeland A."/>
            <person name="Lapidus A."/>
            <person name="Bruce D."/>
            <person name="Goodwin L."/>
            <person name="Pitluck S."/>
            <person name="Kyrpides N."/>
            <person name="Mavromatis K."/>
            <person name="Pagani I."/>
            <person name="Ivanova N."/>
            <person name="Mikhailova N."/>
            <person name="Chertkov O."/>
            <person name="Held B."/>
            <person name="Detter J.C."/>
            <person name="Tapia R."/>
            <person name="Han C."/>
            <person name="Land M."/>
            <person name="Hauser L."/>
            <person name="Markowitz V."/>
            <person name="Cheng J.-F."/>
            <person name="Hugenholtz P."/>
            <person name="Woyke T."/>
            <person name="Wu D."/>
            <person name="Spring S."/>
            <person name="Schroeder M."/>
            <person name="Brambilla E."/>
            <person name="Klenk H.-P."/>
            <person name="Eisen J.A."/>
        </authorList>
    </citation>
    <scope>NUCLEOTIDE SEQUENCE [LARGE SCALE GENOMIC DNA]</scope>
    <source>
        <strain evidence="2">DSM 8271 / FlGlyR</strain>
    </source>
</reference>